<evidence type="ECO:0000259" key="2">
    <source>
        <dbReference type="Pfam" id="PF12937"/>
    </source>
</evidence>
<accession>A0A0C2WTM7</accession>
<dbReference type="EMBL" id="KN824405">
    <property type="protein sequence ID" value="KIM20852.1"/>
    <property type="molecule type" value="Genomic_DNA"/>
</dbReference>
<name>A0A0C2WTM7_SERVB</name>
<feature type="coiled-coil region" evidence="1">
    <location>
        <begin position="16"/>
        <end position="50"/>
    </location>
</feature>
<reference evidence="4" key="2">
    <citation type="submission" date="2015-01" db="EMBL/GenBank/DDBJ databases">
        <title>Evolutionary Origins and Diversification of the Mycorrhizal Mutualists.</title>
        <authorList>
            <consortium name="DOE Joint Genome Institute"/>
            <consortium name="Mycorrhizal Genomics Consortium"/>
            <person name="Kohler A."/>
            <person name="Kuo A."/>
            <person name="Nagy L.G."/>
            <person name="Floudas D."/>
            <person name="Copeland A."/>
            <person name="Barry K.W."/>
            <person name="Cichocki N."/>
            <person name="Veneault-Fourrey C."/>
            <person name="LaButti K."/>
            <person name="Lindquist E.A."/>
            <person name="Lipzen A."/>
            <person name="Lundell T."/>
            <person name="Morin E."/>
            <person name="Murat C."/>
            <person name="Riley R."/>
            <person name="Ohm R."/>
            <person name="Sun H."/>
            <person name="Tunlid A."/>
            <person name="Henrissat B."/>
            <person name="Grigoriev I.V."/>
            <person name="Hibbett D.S."/>
            <person name="Martin F."/>
        </authorList>
    </citation>
    <scope>NUCLEOTIDE SEQUENCE [LARGE SCALE GENOMIC DNA]</scope>
    <source>
        <strain evidence="4">MAFF 305830</strain>
    </source>
</reference>
<gene>
    <name evidence="3" type="ORF">M408DRAFT_119411</name>
</gene>
<reference evidence="3 4" key="1">
    <citation type="submission" date="2014-04" db="EMBL/GenBank/DDBJ databases">
        <authorList>
            <consortium name="DOE Joint Genome Institute"/>
            <person name="Kuo A."/>
            <person name="Zuccaro A."/>
            <person name="Kohler A."/>
            <person name="Nagy L.G."/>
            <person name="Floudas D."/>
            <person name="Copeland A."/>
            <person name="Barry K.W."/>
            <person name="Cichocki N."/>
            <person name="Veneault-Fourrey C."/>
            <person name="LaButti K."/>
            <person name="Lindquist E.A."/>
            <person name="Lipzen A."/>
            <person name="Lundell T."/>
            <person name="Morin E."/>
            <person name="Murat C."/>
            <person name="Sun H."/>
            <person name="Tunlid A."/>
            <person name="Henrissat B."/>
            <person name="Grigoriev I.V."/>
            <person name="Hibbett D.S."/>
            <person name="Martin F."/>
            <person name="Nordberg H.P."/>
            <person name="Cantor M.N."/>
            <person name="Hua S.X."/>
        </authorList>
    </citation>
    <scope>NUCLEOTIDE SEQUENCE [LARGE SCALE GENOMIC DNA]</scope>
    <source>
        <strain evidence="3 4">MAFF 305830</strain>
    </source>
</reference>
<dbReference type="InterPro" id="IPR001810">
    <property type="entry name" value="F-box_dom"/>
</dbReference>
<evidence type="ECO:0000313" key="4">
    <source>
        <dbReference type="Proteomes" id="UP000054097"/>
    </source>
</evidence>
<dbReference type="SUPFAM" id="SSF81383">
    <property type="entry name" value="F-box domain"/>
    <property type="match status" value="1"/>
</dbReference>
<protein>
    <recommendedName>
        <fullName evidence="2">F-box domain-containing protein</fullName>
    </recommendedName>
</protein>
<dbReference type="Gene3D" id="1.20.1280.50">
    <property type="match status" value="1"/>
</dbReference>
<dbReference type="Proteomes" id="UP000054097">
    <property type="component" value="Unassembled WGS sequence"/>
</dbReference>
<dbReference type="AlphaFoldDB" id="A0A0C2WTM7"/>
<dbReference type="Pfam" id="PF12937">
    <property type="entry name" value="F-box-like"/>
    <property type="match status" value="1"/>
</dbReference>
<dbReference type="HOGENOM" id="CLU_590736_0_0_1"/>
<proteinExistence type="predicted"/>
<evidence type="ECO:0000313" key="3">
    <source>
        <dbReference type="EMBL" id="KIM20852.1"/>
    </source>
</evidence>
<keyword evidence="1" id="KW-0175">Coiled coil</keyword>
<organism evidence="3 4">
    <name type="scientific">Serendipita vermifera MAFF 305830</name>
    <dbReference type="NCBI Taxonomy" id="933852"/>
    <lineage>
        <taxon>Eukaryota</taxon>
        <taxon>Fungi</taxon>
        <taxon>Dikarya</taxon>
        <taxon>Basidiomycota</taxon>
        <taxon>Agaricomycotina</taxon>
        <taxon>Agaricomycetes</taxon>
        <taxon>Sebacinales</taxon>
        <taxon>Serendipitaceae</taxon>
        <taxon>Serendipita</taxon>
    </lineage>
</organism>
<dbReference type="OrthoDB" id="3198632at2759"/>
<keyword evidence="4" id="KW-1185">Reference proteome</keyword>
<feature type="domain" description="F-box" evidence="2">
    <location>
        <begin position="65"/>
        <end position="110"/>
    </location>
</feature>
<dbReference type="InterPro" id="IPR036047">
    <property type="entry name" value="F-box-like_dom_sf"/>
</dbReference>
<sequence>MSTFEEKINVSFPPQVQELVLSLQRAREDVIQLEIQLEIAKKSRDLLEKEWSRYKASVAPIRRCPEEILLMIFEHYLFENPRLIRHLLLVCQHWHRLTISAPRLWNRIFIDVGEEWDIKNACKSIQKWVERCLSHSQPLLLDITLDFTSIEEPGIKIRNKILDSLSGDLEDDDALDCVNDWAARLDIYALDDPDIISVCQLYHLFELLSIVVGSNGEIMARWGSLELHLPYDRSLAWEIMQYLSYPATSLNRLYSNNIGRLSHSTEDGYQYLLFTLRSLESLNIPDLLDLSLLDIQPLSVKSINFRALRSWDSVALNVFTQLQELAITFSYAFMSLESRLVGSIVTLPCLRRLILRGVFPNLGAIKFQVPVLDMLRISRASIEEPLPYPSVHALGLSLGCDAHQRPYLHYTFDQLQSYLRAILLQYQRTVYLHLPLHLKERTLEFLKELKNASVLSSCLESVCFELGLGNSETVLIEKL</sequence>
<evidence type="ECO:0000256" key="1">
    <source>
        <dbReference type="SAM" id="Coils"/>
    </source>
</evidence>